<name>A0A017HVV8_9RHOB</name>
<dbReference type="STRING" id="442562.Rumeso_00616"/>
<dbReference type="Proteomes" id="UP000019666">
    <property type="component" value="Unassembled WGS sequence"/>
</dbReference>
<dbReference type="RefSeq" id="WP_037281251.1">
    <property type="nucleotide sequence ID" value="NZ_KK088582.1"/>
</dbReference>
<sequence length="101" mass="11662">MHLIQILLPTADNAGQPFPRSLFTALRRELTARFGGVTVYARGPAEGFWDADDGQSRDDIVIFEVMADALDELWWRATRESLERDFRQDEVVIRAQEVRRL</sequence>
<dbReference type="OrthoDB" id="8778976at2"/>
<dbReference type="AlphaFoldDB" id="A0A017HVV8"/>
<protein>
    <recommendedName>
        <fullName evidence="3">DUF1330 domain-containing protein</fullName>
    </recommendedName>
</protein>
<organism evidence="1 2">
    <name type="scientific">Rubellimicrobium mesophilum DSM 19309</name>
    <dbReference type="NCBI Taxonomy" id="442562"/>
    <lineage>
        <taxon>Bacteria</taxon>
        <taxon>Pseudomonadati</taxon>
        <taxon>Pseudomonadota</taxon>
        <taxon>Alphaproteobacteria</taxon>
        <taxon>Rhodobacterales</taxon>
        <taxon>Roseobacteraceae</taxon>
        <taxon>Rubellimicrobium</taxon>
    </lineage>
</organism>
<evidence type="ECO:0000313" key="2">
    <source>
        <dbReference type="Proteomes" id="UP000019666"/>
    </source>
</evidence>
<dbReference type="EMBL" id="AOSK01000021">
    <property type="protein sequence ID" value="EYD77889.1"/>
    <property type="molecule type" value="Genomic_DNA"/>
</dbReference>
<reference evidence="1 2" key="1">
    <citation type="submission" date="2013-02" db="EMBL/GenBank/DDBJ databases">
        <authorList>
            <person name="Fiebig A."/>
            <person name="Goeker M."/>
            <person name="Klenk H.-P.P."/>
        </authorList>
    </citation>
    <scope>NUCLEOTIDE SEQUENCE [LARGE SCALE GENOMIC DNA]</scope>
    <source>
        <strain evidence="1 2">DSM 19309</strain>
    </source>
</reference>
<proteinExistence type="predicted"/>
<keyword evidence="2" id="KW-1185">Reference proteome</keyword>
<accession>A0A017HVV8</accession>
<gene>
    <name evidence="1" type="ORF">Rumeso_00616</name>
</gene>
<dbReference type="HOGENOM" id="CLU_153885_0_0_5"/>
<evidence type="ECO:0000313" key="1">
    <source>
        <dbReference type="EMBL" id="EYD77889.1"/>
    </source>
</evidence>
<evidence type="ECO:0008006" key="3">
    <source>
        <dbReference type="Google" id="ProtNLM"/>
    </source>
</evidence>
<comment type="caution">
    <text evidence="1">The sequence shown here is derived from an EMBL/GenBank/DDBJ whole genome shotgun (WGS) entry which is preliminary data.</text>
</comment>